<gene>
    <name evidence="1" type="ORF">EYH45_07065</name>
</gene>
<accession>A0A832ZWT8</accession>
<dbReference type="Proteomes" id="UP000608579">
    <property type="component" value="Unassembled WGS sequence"/>
</dbReference>
<dbReference type="EMBL" id="DQVM01000137">
    <property type="protein sequence ID" value="HIQ30308.1"/>
    <property type="molecule type" value="Genomic_DNA"/>
</dbReference>
<feature type="non-terminal residue" evidence="1">
    <location>
        <position position="38"/>
    </location>
</feature>
<proteinExistence type="predicted"/>
<protein>
    <submittedName>
        <fullName evidence="1">GTP-binding protein</fullName>
    </submittedName>
</protein>
<reference evidence="1" key="1">
    <citation type="journal article" date="2020" name="ISME J.">
        <title>Gammaproteobacteria mediating utilization of methyl-, sulfur- and petroleum organic compounds in deep ocean hydrothermal plumes.</title>
        <authorList>
            <person name="Zhou Z."/>
            <person name="Liu Y."/>
            <person name="Pan J."/>
            <person name="Cron B.R."/>
            <person name="Toner B.M."/>
            <person name="Anantharaman K."/>
            <person name="Breier J.A."/>
            <person name="Dick G.J."/>
            <person name="Li M."/>
        </authorList>
    </citation>
    <scope>NUCLEOTIDE SEQUENCE</scope>
    <source>
        <strain evidence="1">SZUA-1515</strain>
    </source>
</reference>
<sequence length="38" mass="4297">MPTNLPAEAQKKLAEYQAARMVEDKIRILEEALSLIPD</sequence>
<evidence type="ECO:0000313" key="1">
    <source>
        <dbReference type="EMBL" id="HIQ30308.1"/>
    </source>
</evidence>
<name>A0A832ZWT8_CALS0</name>
<dbReference type="AlphaFoldDB" id="A0A832ZWT8"/>
<evidence type="ECO:0000313" key="2">
    <source>
        <dbReference type="Proteomes" id="UP000608579"/>
    </source>
</evidence>
<comment type="caution">
    <text evidence="1">The sequence shown here is derived from an EMBL/GenBank/DDBJ whole genome shotgun (WGS) entry which is preliminary data.</text>
</comment>
<organism evidence="1 2">
    <name type="scientific">Caldiarchaeum subterraneum</name>
    <dbReference type="NCBI Taxonomy" id="311458"/>
    <lineage>
        <taxon>Archaea</taxon>
        <taxon>Nitrososphaerota</taxon>
        <taxon>Candidatus Caldarchaeales</taxon>
        <taxon>Candidatus Caldarchaeaceae</taxon>
        <taxon>Candidatus Caldarchaeum</taxon>
    </lineage>
</organism>